<dbReference type="STRING" id="990371.SAMN05421813_108133"/>
<feature type="binding site" evidence="2">
    <location>
        <begin position="399"/>
        <end position="406"/>
    </location>
    <ligand>
        <name>ATP</name>
        <dbReference type="ChEBI" id="CHEBI:30616"/>
    </ligand>
</feature>
<dbReference type="AlphaFoldDB" id="A0A1G9RRZ8"/>
<dbReference type="Proteomes" id="UP000199226">
    <property type="component" value="Unassembled WGS sequence"/>
</dbReference>
<name>A0A1G9RRZ8_9SPHI</name>
<keyword evidence="2" id="KW-0547">Nucleotide-binding</keyword>
<protein>
    <submittedName>
        <fullName evidence="5">Fic family protein</fullName>
    </submittedName>
</protein>
<keyword evidence="2" id="KW-0067">ATP-binding</keyword>
<dbReference type="InterPro" id="IPR040198">
    <property type="entry name" value="Fido_containing"/>
</dbReference>
<dbReference type="RefSeq" id="WP_090703342.1">
    <property type="nucleotide sequence ID" value="NZ_FNHH01000008.1"/>
</dbReference>
<feature type="domain" description="Fido" evidence="4">
    <location>
        <begin position="321"/>
        <end position="453"/>
    </location>
</feature>
<dbReference type="OrthoDB" id="9813719at2"/>
<evidence type="ECO:0000313" key="6">
    <source>
        <dbReference type="Proteomes" id="UP000199226"/>
    </source>
</evidence>
<evidence type="ECO:0000256" key="1">
    <source>
        <dbReference type="PIRSR" id="PIRSR640198-1"/>
    </source>
</evidence>
<sequence>MEKNIPLHLQDIVFGSSDPAISQQIAKHIREGKLKKIAPRIYTGKLTDSAEEIIKRNLFNILGKQYNGAVLSHRSAFEYRPTESGMLFLTYTYTKKIELPGVTLSFMAGPGPIEGDSKMFDLYISQQARAYLENMQVSRRPGADSKTLSIKQIEEKLEKIIQINGEQEINRLRDRAREISGALGMDAEFSKLNRLISALLATRTHKGLASPAAKARALGAPFDIERTKIFESLFIDLRERPLIRRLDQNASDISFKNFAFFESYFSNYIEGTVFEIEEAKQIIATQQPLPARNADSHDVLGTYQIVSSRQEMHVTPRDSAQLLEILQYRHRILMSARPDKNPGLFKDRNNFAGSTIFVDYNLVRGTLIKGFEFYRALEHPIARAVFIKFMISEVHPFLDGNGRLARIMMNAELVAAGESKIIIPAVFREDYLGSLRRLTRQGDTDTYIRVMAKAHLFSGQIFGDDRDEMENHLRDCNAFSEPEENILKIIERL</sequence>
<evidence type="ECO:0000256" key="3">
    <source>
        <dbReference type="PIRSR" id="PIRSR640198-3"/>
    </source>
</evidence>
<keyword evidence="6" id="KW-1185">Reference proteome</keyword>
<dbReference type="PROSITE" id="PS51459">
    <property type="entry name" value="FIDO"/>
    <property type="match status" value="1"/>
</dbReference>
<evidence type="ECO:0000259" key="4">
    <source>
        <dbReference type="PROSITE" id="PS51459"/>
    </source>
</evidence>
<gene>
    <name evidence="5" type="ORF">SAMN05421813_108133</name>
</gene>
<organism evidence="5 6">
    <name type="scientific">Daejeonella rubra</name>
    <dbReference type="NCBI Taxonomy" id="990371"/>
    <lineage>
        <taxon>Bacteria</taxon>
        <taxon>Pseudomonadati</taxon>
        <taxon>Bacteroidota</taxon>
        <taxon>Sphingobacteriia</taxon>
        <taxon>Sphingobacteriales</taxon>
        <taxon>Sphingobacteriaceae</taxon>
        <taxon>Daejeonella</taxon>
    </lineage>
</organism>
<evidence type="ECO:0000256" key="2">
    <source>
        <dbReference type="PIRSR" id="PIRSR640198-2"/>
    </source>
</evidence>
<dbReference type="GO" id="GO:0005524">
    <property type="term" value="F:ATP binding"/>
    <property type="evidence" value="ECO:0007669"/>
    <property type="project" value="UniProtKB-KW"/>
</dbReference>
<dbReference type="PANTHER" id="PTHR13504">
    <property type="entry name" value="FIDO DOMAIN-CONTAINING PROTEIN DDB_G0283145"/>
    <property type="match status" value="1"/>
</dbReference>
<dbReference type="InterPro" id="IPR036597">
    <property type="entry name" value="Fido-like_dom_sf"/>
</dbReference>
<feature type="active site" evidence="1">
    <location>
        <position position="395"/>
    </location>
</feature>
<dbReference type="EMBL" id="FNHH01000008">
    <property type="protein sequence ID" value="SDM26089.1"/>
    <property type="molecule type" value="Genomic_DNA"/>
</dbReference>
<feature type="site" description="Important for autoinhibition of adenylyltransferase activity" evidence="3">
    <location>
        <position position="270"/>
    </location>
</feature>
<dbReference type="Gene3D" id="1.10.3290.10">
    <property type="entry name" value="Fido-like domain"/>
    <property type="match status" value="1"/>
</dbReference>
<dbReference type="SUPFAM" id="SSF140931">
    <property type="entry name" value="Fic-like"/>
    <property type="match status" value="1"/>
</dbReference>
<proteinExistence type="predicted"/>
<accession>A0A1G9RRZ8</accession>
<reference evidence="6" key="1">
    <citation type="submission" date="2016-10" db="EMBL/GenBank/DDBJ databases">
        <authorList>
            <person name="Varghese N."/>
            <person name="Submissions S."/>
        </authorList>
    </citation>
    <scope>NUCLEOTIDE SEQUENCE [LARGE SCALE GENOMIC DNA]</scope>
    <source>
        <strain evidence="6">DSM 24536</strain>
    </source>
</reference>
<dbReference type="PANTHER" id="PTHR13504:SF38">
    <property type="entry name" value="FIDO DOMAIN-CONTAINING PROTEIN"/>
    <property type="match status" value="1"/>
</dbReference>
<evidence type="ECO:0000313" key="5">
    <source>
        <dbReference type="EMBL" id="SDM26089.1"/>
    </source>
</evidence>
<dbReference type="Pfam" id="PF02661">
    <property type="entry name" value="Fic"/>
    <property type="match status" value="1"/>
</dbReference>
<dbReference type="InterPro" id="IPR003812">
    <property type="entry name" value="Fido"/>
</dbReference>